<dbReference type="Gene3D" id="2.40.420.20">
    <property type="match status" value="1"/>
</dbReference>
<feature type="domain" description="Multidrug resistance protein MdtA-like barrel-sandwich hybrid" evidence="5">
    <location>
        <begin position="64"/>
        <end position="200"/>
    </location>
</feature>
<dbReference type="Proteomes" id="UP001501565">
    <property type="component" value="Unassembled WGS sequence"/>
</dbReference>
<feature type="signal peptide" evidence="3">
    <location>
        <begin position="1"/>
        <end position="23"/>
    </location>
</feature>
<dbReference type="PANTHER" id="PTHR30158:SF26">
    <property type="entry name" value="RESISTANCE-NODULATION-CELL DIVISION (RND) MULTIDRUG EFFLUX MEMBRANE FUSION PROTEIN MEXE"/>
    <property type="match status" value="1"/>
</dbReference>
<dbReference type="InterPro" id="IPR058624">
    <property type="entry name" value="MdtA-like_HH"/>
</dbReference>
<feature type="domain" description="Multidrug resistance protein MdtA-like C-terminal permuted SH3" evidence="7">
    <location>
        <begin position="305"/>
        <end position="364"/>
    </location>
</feature>
<dbReference type="InterPro" id="IPR006143">
    <property type="entry name" value="RND_pump_MFP"/>
</dbReference>
<dbReference type="EMBL" id="BAABBN010000004">
    <property type="protein sequence ID" value="GAA3918087.1"/>
    <property type="molecule type" value="Genomic_DNA"/>
</dbReference>
<dbReference type="RefSeq" id="WP_344796386.1">
    <property type="nucleotide sequence ID" value="NZ_BAABBN010000004.1"/>
</dbReference>
<accession>A0ABP7M9B2</accession>
<comment type="similarity">
    <text evidence="2">Belongs to the membrane fusion protein (MFP) (TC 8.A.1) family.</text>
</comment>
<dbReference type="PROSITE" id="PS51257">
    <property type="entry name" value="PROKAR_LIPOPROTEIN"/>
    <property type="match status" value="1"/>
</dbReference>
<evidence type="ECO:0000313" key="8">
    <source>
        <dbReference type="EMBL" id="GAA3918087.1"/>
    </source>
</evidence>
<dbReference type="Pfam" id="PF25944">
    <property type="entry name" value="Beta-barrel_RND"/>
    <property type="match status" value="1"/>
</dbReference>
<keyword evidence="3" id="KW-0732">Signal</keyword>
<evidence type="ECO:0000256" key="1">
    <source>
        <dbReference type="ARBA" id="ARBA00004519"/>
    </source>
</evidence>
<dbReference type="Pfam" id="PF25917">
    <property type="entry name" value="BSH_RND"/>
    <property type="match status" value="1"/>
</dbReference>
<dbReference type="InterPro" id="IPR058625">
    <property type="entry name" value="MdtA-like_BSH"/>
</dbReference>
<comment type="caution">
    <text evidence="8">The sequence shown here is derived from an EMBL/GenBank/DDBJ whole genome shotgun (WGS) entry which is preliminary data.</text>
</comment>
<gene>
    <name evidence="8" type="ORF">GCM10022277_11490</name>
</gene>
<evidence type="ECO:0000259" key="4">
    <source>
        <dbReference type="Pfam" id="PF25876"/>
    </source>
</evidence>
<feature type="chain" id="PRO_5046338057" evidence="3">
    <location>
        <begin position="24"/>
        <end position="417"/>
    </location>
</feature>
<feature type="domain" description="Multidrug resistance protein MdtA-like alpha-helical hairpin" evidence="4">
    <location>
        <begin position="105"/>
        <end position="173"/>
    </location>
</feature>
<evidence type="ECO:0000256" key="2">
    <source>
        <dbReference type="ARBA" id="ARBA00009477"/>
    </source>
</evidence>
<dbReference type="SUPFAM" id="SSF111369">
    <property type="entry name" value="HlyD-like secretion proteins"/>
    <property type="match status" value="1"/>
</dbReference>
<dbReference type="Pfam" id="PF25967">
    <property type="entry name" value="RND-MFP_C"/>
    <property type="match status" value="1"/>
</dbReference>
<dbReference type="Gene3D" id="2.40.50.100">
    <property type="match status" value="1"/>
</dbReference>
<dbReference type="Pfam" id="PF25876">
    <property type="entry name" value="HH_MFP_RND"/>
    <property type="match status" value="1"/>
</dbReference>
<dbReference type="Gene3D" id="1.10.287.470">
    <property type="entry name" value="Helix hairpin bin"/>
    <property type="match status" value="1"/>
</dbReference>
<feature type="domain" description="Multidrug resistance protein MdtA-like beta-barrel" evidence="6">
    <location>
        <begin position="210"/>
        <end position="296"/>
    </location>
</feature>
<evidence type="ECO:0000259" key="5">
    <source>
        <dbReference type="Pfam" id="PF25917"/>
    </source>
</evidence>
<name>A0ABP7M9B2_9GAMM</name>
<keyword evidence="9" id="KW-1185">Reference proteome</keyword>
<evidence type="ECO:0000256" key="3">
    <source>
        <dbReference type="SAM" id="SignalP"/>
    </source>
</evidence>
<proteinExistence type="inferred from homology"/>
<reference evidence="9" key="1">
    <citation type="journal article" date="2019" name="Int. J. Syst. Evol. Microbiol.">
        <title>The Global Catalogue of Microorganisms (GCM) 10K type strain sequencing project: providing services to taxonomists for standard genome sequencing and annotation.</title>
        <authorList>
            <consortium name="The Broad Institute Genomics Platform"/>
            <consortium name="The Broad Institute Genome Sequencing Center for Infectious Disease"/>
            <person name="Wu L."/>
            <person name="Ma J."/>
        </authorList>
    </citation>
    <scope>NUCLEOTIDE SEQUENCE [LARGE SCALE GENOMIC DNA]</scope>
    <source>
        <strain evidence="9">JCM 17551</strain>
    </source>
</reference>
<sequence length="417" mass="45893">MSLIKNLKVGLLFSSVGFLAACAEETAQTAPQPPQAPVVSVAPVIYERLTEWDEFTGRLESPESVELRPRVSGYIESVAFKEGSIVQAGKPLFYIDSKPFEAEIKRLEADMIGAQSQLKLAEINYNRARTLTSKNTLSKETRDNRFSEMEQAKANVQSLSAALDLAKLNLSYTQVVAPITGRVSRAEITTGNYVTAGQSVLTSIVSINPIYAYFDADEQTYLKYVKLAKQGTRPSSRDVKNPVYMALANEQGYSHEGYIDFVDNQVNPATGTIRGRAVFNNHEGTFIPGLFARIKLVGSATYAGILVDDKAIGTDLNRKFVLVLDEKNNVQYREVTLGEKLNGLRIIKSGLTSDDRIVVKGLQRVRPGSAVSPEFVSMADSKTISELHALQQRVDSNMSTTFTEQQAYLPSEEVNAL</sequence>
<dbReference type="NCBIfam" id="TIGR01730">
    <property type="entry name" value="RND_mfp"/>
    <property type="match status" value="1"/>
</dbReference>
<dbReference type="PANTHER" id="PTHR30158">
    <property type="entry name" value="ACRA/E-RELATED COMPONENT OF DRUG EFFLUX TRANSPORTER"/>
    <property type="match status" value="1"/>
</dbReference>
<dbReference type="Gene3D" id="2.40.30.170">
    <property type="match status" value="1"/>
</dbReference>
<dbReference type="InterPro" id="IPR058627">
    <property type="entry name" value="MdtA-like_C"/>
</dbReference>
<protein>
    <submittedName>
        <fullName evidence="8">Efflux RND transporter periplasmic adaptor subunit</fullName>
    </submittedName>
</protein>
<evidence type="ECO:0000313" key="9">
    <source>
        <dbReference type="Proteomes" id="UP001501565"/>
    </source>
</evidence>
<evidence type="ECO:0000259" key="6">
    <source>
        <dbReference type="Pfam" id="PF25944"/>
    </source>
</evidence>
<evidence type="ECO:0000259" key="7">
    <source>
        <dbReference type="Pfam" id="PF25967"/>
    </source>
</evidence>
<dbReference type="InterPro" id="IPR058626">
    <property type="entry name" value="MdtA-like_b-barrel"/>
</dbReference>
<comment type="subcellular location">
    <subcellularLocation>
        <location evidence="1">Cell inner membrane</location>
        <topology evidence="1">Lipid-anchor</topology>
    </subcellularLocation>
</comment>
<organism evidence="8 9">
    <name type="scientific">Litoribacillus peritrichatus</name>
    <dbReference type="NCBI Taxonomy" id="718191"/>
    <lineage>
        <taxon>Bacteria</taxon>
        <taxon>Pseudomonadati</taxon>
        <taxon>Pseudomonadota</taxon>
        <taxon>Gammaproteobacteria</taxon>
        <taxon>Oceanospirillales</taxon>
        <taxon>Oceanospirillaceae</taxon>
        <taxon>Litoribacillus</taxon>
    </lineage>
</organism>